<organism evidence="2 3">
    <name type="scientific">Knufia obscura</name>
    <dbReference type="NCBI Taxonomy" id="1635080"/>
    <lineage>
        <taxon>Eukaryota</taxon>
        <taxon>Fungi</taxon>
        <taxon>Dikarya</taxon>
        <taxon>Ascomycota</taxon>
        <taxon>Pezizomycotina</taxon>
        <taxon>Eurotiomycetes</taxon>
        <taxon>Chaetothyriomycetidae</taxon>
        <taxon>Chaetothyriales</taxon>
        <taxon>Trichomeriaceae</taxon>
        <taxon>Knufia</taxon>
    </lineage>
</organism>
<feature type="region of interest" description="Disordered" evidence="1">
    <location>
        <begin position="1"/>
        <end position="24"/>
    </location>
</feature>
<reference evidence="2 3" key="1">
    <citation type="journal article" date="2023" name="Res Sq">
        <title>Genomic and morphological characterization of Knufia obscura isolated from the Mars 2020 spacecraft assembly facility.</title>
        <authorList>
            <person name="Chander A.M."/>
            <person name="Teixeira M.M."/>
            <person name="Singh N.K."/>
            <person name="Williams M.P."/>
            <person name="Parker C.W."/>
            <person name="Leo P."/>
            <person name="Stajich J.E."/>
            <person name="Torok T."/>
            <person name="Tighe S."/>
            <person name="Mason C.E."/>
            <person name="Venkateswaran K."/>
        </authorList>
    </citation>
    <scope>NUCLEOTIDE SEQUENCE [LARGE SCALE GENOMIC DNA]</scope>
    <source>
        <strain evidence="2 3">CCFEE 5817</strain>
    </source>
</reference>
<name>A0ABR0RHS8_9EURO</name>
<accession>A0ABR0RHS8</accession>
<keyword evidence="3" id="KW-1185">Reference proteome</keyword>
<gene>
    <name evidence="2" type="ORF">PMZ80_008049</name>
</gene>
<dbReference type="EMBL" id="JAVHJV010000010">
    <property type="protein sequence ID" value="KAK5939669.1"/>
    <property type="molecule type" value="Genomic_DNA"/>
</dbReference>
<feature type="region of interest" description="Disordered" evidence="1">
    <location>
        <begin position="217"/>
        <end position="253"/>
    </location>
</feature>
<evidence type="ECO:0000256" key="1">
    <source>
        <dbReference type="SAM" id="MobiDB-lite"/>
    </source>
</evidence>
<comment type="caution">
    <text evidence="2">The sequence shown here is derived from an EMBL/GenBank/DDBJ whole genome shotgun (WGS) entry which is preliminary data.</text>
</comment>
<dbReference type="Proteomes" id="UP001334248">
    <property type="component" value="Unassembled WGS sequence"/>
</dbReference>
<protein>
    <submittedName>
        <fullName evidence="2">Uncharacterized protein</fullName>
    </submittedName>
</protein>
<evidence type="ECO:0000313" key="3">
    <source>
        <dbReference type="Proteomes" id="UP001334248"/>
    </source>
</evidence>
<proteinExistence type="predicted"/>
<sequence>MSSYTTILSTQRAPPPTNDNNSQSSAYKIEEAADFRSAIMDEMLRDFLNYMGVVTFIVSIAALDCVLEKRRKRLGSAATTRDEEEGQEIQENVAVLGRQIPVRRAPSAQLASFTSRLPPSLCRNIAITIPSNDHSTADNQYEDISDTYRLAPAPGPQQPLPRMLPRETVTVDSNITSQPTHLSHRTMPPAYTNFADQHDGNVSEPIRFPRVLVPTRVSSALPSTRDTSTDQGDRLPTYEEAMQWGSGAGGAQT</sequence>
<evidence type="ECO:0000313" key="2">
    <source>
        <dbReference type="EMBL" id="KAK5939669.1"/>
    </source>
</evidence>
<feature type="compositionally biased region" description="Basic and acidic residues" evidence="1">
    <location>
        <begin position="227"/>
        <end position="237"/>
    </location>
</feature>
<dbReference type="RefSeq" id="XP_064727759.1">
    <property type="nucleotide sequence ID" value="XM_064876452.1"/>
</dbReference>
<feature type="compositionally biased region" description="Polar residues" evidence="1">
    <location>
        <begin position="217"/>
        <end position="226"/>
    </location>
</feature>
<dbReference type="GeneID" id="90001498"/>